<sequence>MKRIRSSVRQIVISLLLVYLSALMLATDGCTRTARAAWPSTYGAVALNWATAPWLAAEDSAQLRHWQAVGDGEFHGLLRDPRWGEVFRCAR</sequence>
<dbReference type="KEGG" id="rsb:RS694_16985"/>
<name>A0A1P8KDH7_9BURK</name>
<accession>A0A1P8KDH7</accession>
<dbReference type="EMBL" id="CP019239">
    <property type="protein sequence ID" value="APW44061.1"/>
    <property type="molecule type" value="Genomic_DNA"/>
</dbReference>
<organism evidence="1 2">
    <name type="scientific">Rhodoferax saidenbachensis</name>
    <dbReference type="NCBI Taxonomy" id="1484693"/>
    <lineage>
        <taxon>Bacteria</taxon>
        <taxon>Pseudomonadati</taxon>
        <taxon>Pseudomonadota</taxon>
        <taxon>Betaproteobacteria</taxon>
        <taxon>Burkholderiales</taxon>
        <taxon>Comamonadaceae</taxon>
        <taxon>Rhodoferax</taxon>
    </lineage>
</organism>
<dbReference type="RefSeq" id="WP_029708516.1">
    <property type="nucleotide sequence ID" value="NZ_CP019239.1"/>
</dbReference>
<evidence type="ECO:0000313" key="1">
    <source>
        <dbReference type="EMBL" id="APW44061.1"/>
    </source>
</evidence>
<evidence type="ECO:0000313" key="2">
    <source>
        <dbReference type="Proteomes" id="UP000186110"/>
    </source>
</evidence>
<keyword evidence="2" id="KW-1185">Reference proteome</keyword>
<gene>
    <name evidence="1" type="ORF">RS694_16985</name>
</gene>
<dbReference type="STRING" id="1484693.RS694_16985"/>
<proteinExistence type="predicted"/>
<reference evidence="1 2" key="1">
    <citation type="submission" date="2017-01" db="EMBL/GenBank/DDBJ databases">
        <authorList>
            <person name="Mah S.A."/>
            <person name="Swanson W.J."/>
            <person name="Moy G.W."/>
            <person name="Vacquier V.D."/>
        </authorList>
    </citation>
    <scope>NUCLEOTIDE SEQUENCE [LARGE SCALE GENOMIC DNA]</scope>
    <source>
        <strain evidence="1 2">DSM 22694</strain>
    </source>
</reference>
<protein>
    <submittedName>
        <fullName evidence="1">Uncharacterized protein</fullName>
    </submittedName>
</protein>
<dbReference type="AlphaFoldDB" id="A0A1P8KDH7"/>
<dbReference type="Proteomes" id="UP000186110">
    <property type="component" value="Chromosome"/>
</dbReference>